<dbReference type="InterPro" id="IPR056642">
    <property type="entry name" value="DUF7740"/>
</dbReference>
<feature type="domain" description="DUF7740" evidence="1">
    <location>
        <begin position="12"/>
        <end position="82"/>
    </location>
</feature>
<sequence>MKQENVEAVFAEHYDILLTLEIAVALARKDGRSGNAVIRAAWETIRPRVKFYGNLVTFDGVGRATYPKIPTFCLVMLRNHLDKIMEG</sequence>
<evidence type="ECO:0000313" key="2">
    <source>
        <dbReference type="EMBL" id="QGF20930.1"/>
    </source>
</evidence>
<accession>A0A5Q2F9N4</accession>
<dbReference type="RefSeq" id="YP_010000040.1">
    <property type="nucleotide sequence ID" value="NC_053012.1"/>
</dbReference>
<organism evidence="2 3">
    <name type="scientific">Serratia phage JS26</name>
    <dbReference type="NCBI Taxonomy" id="2315217"/>
    <lineage>
        <taxon>Viruses</taxon>
        <taxon>Duplodnaviria</taxon>
        <taxon>Heunggongvirae</taxon>
        <taxon>Uroviricota</taxon>
        <taxon>Caudoviricetes</taxon>
        <taxon>Casjensviridae</taxon>
        <taxon>Dunedinvirus</taxon>
        <taxon>Dunedinvirus JS26</taxon>
    </lineage>
</organism>
<dbReference type="KEGG" id="vg:62682680"/>
<evidence type="ECO:0000313" key="3">
    <source>
        <dbReference type="Proteomes" id="UP000345177"/>
    </source>
</evidence>
<proteinExistence type="predicted"/>
<protein>
    <recommendedName>
        <fullName evidence="1">DUF7740 domain-containing protein</fullName>
    </recommendedName>
</protein>
<name>A0A5Q2F9N4_9CAUD</name>
<evidence type="ECO:0000259" key="1">
    <source>
        <dbReference type="Pfam" id="PF24886"/>
    </source>
</evidence>
<dbReference type="GeneID" id="62682680"/>
<keyword evidence="3" id="KW-1185">Reference proteome</keyword>
<dbReference type="EMBL" id="MN505213">
    <property type="protein sequence ID" value="QGF20930.1"/>
    <property type="molecule type" value="Genomic_DNA"/>
</dbReference>
<reference evidence="2 3" key="1">
    <citation type="submission" date="2019-09" db="EMBL/GenBank/DDBJ databases">
        <title>Transcriptional response of Serratia to Siphovirus infection.</title>
        <authorList>
            <person name="Malone L.M."/>
            <person name="Fineran P.C."/>
        </authorList>
    </citation>
    <scope>NUCLEOTIDE SEQUENCE [LARGE SCALE GENOMIC DNA]</scope>
</reference>
<dbReference type="Proteomes" id="UP000345177">
    <property type="component" value="Segment"/>
</dbReference>
<dbReference type="Pfam" id="PF24886">
    <property type="entry name" value="DUF7740"/>
    <property type="match status" value="1"/>
</dbReference>